<keyword evidence="10" id="KW-1185">Reference proteome</keyword>
<evidence type="ECO:0000313" key="10">
    <source>
        <dbReference type="Proteomes" id="UP000059672"/>
    </source>
</evidence>
<keyword evidence="5" id="KW-0862">Zinc</keyword>
<evidence type="ECO:0000256" key="2">
    <source>
        <dbReference type="ARBA" id="ARBA00005988"/>
    </source>
</evidence>
<dbReference type="GO" id="GO:0005615">
    <property type="term" value="C:extracellular space"/>
    <property type="evidence" value="ECO:0007669"/>
    <property type="project" value="TreeGrafter"/>
</dbReference>
<dbReference type="Pfam" id="PF00246">
    <property type="entry name" value="Peptidase_M14"/>
    <property type="match status" value="1"/>
</dbReference>
<keyword evidence="6" id="KW-0482">Metalloprotease</keyword>
<dbReference type="GO" id="GO:0008270">
    <property type="term" value="F:zinc ion binding"/>
    <property type="evidence" value="ECO:0007669"/>
    <property type="project" value="InterPro"/>
</dbReference>
<dbReference type="PROSITE" id="PS52035">
    <property type="entry name" value="PEPTIDASE_M14"/>
    <property type="match status" value="1"/>
</dbReference>
<evidence type="ECO:0000256" key="5">
    <source>
        <dbReference type="ARBA" id="ARBA00022833"/>
    </source>
</evidence>
<dbReference type="KEGG" id="lut:Lupro_06005"/>
<protein>
    <submittedName>
        <fullName evidence="9">Zinc carboxypeptidase</fullName>
    </submittedName>
</protein>
<dbReference type="InterPro" id="IPR029062">
    <property type="entry name" value="Class_I_gatase-like"/>
</dbReference>
<keyword evidence="3" id="KW-0645">Protease</keyword>
<reference evidence="10" key="1">
    <citation type="submission" date="2015-12" db="EMBL/GenBank/DDBJ databases">
        <title>Complete genome sequence of Lutibacter profundus strain LP1.</title>
        <authorList>
            <person name="Wissuwa J."/>
            <person name="Le Moine Bauer S."/>
            <person name="Stokke R."/>
            <person name="Dahle H."/>
            <person name="Steen I.H."/>
        </authorList>
    </citation>
    <scope>NUCLEOTIDE SEQUENCE [LARGE SCALE GENOMIC DNA]</scope>
    <source>
        <strain evidence="10">LP1</strain>
    </source>
</reference>
<organism evidence="9 10">
    <name type="scientific">Lutibacter profundi</name>
    <dbReference type="NCBI Taxonomy" id="1622118"/>
    <lineage>
        <taxon>Bacteria</taxon>
        <taxon>Pseudomonadati</taxon>
        <taxon>Bacteroidota</taxon>
        <taxon>Flavobacteriia</taxon>
        <taxon>Flavobacteriales</taxon>
        <taxon>Flavobacteriaceae</taxon>
        <taxon>Lutibacter</taxon>
    </lineage>
</organism>
<dbReference type="AlphaFoldDB" id="A0A109RNG1"/>
<dbReference type="STRING" id="1622118.Lupro_06005"/>
<dbReference type="SUPFAM" id="SSF53187">
    <property type="entry name" value="Zn-dependent exopeptidases"/>
    <property type="match status" value="1"/>
</dbReference>
<dbReference type="PANTHER" id="PTHR11705:SF143">
    <property type="entry name" value="SLL0236 PROTEIN"/>
    <property type="match status" value="1"/>
</dbReference>
<evidence type="ECO:0000256" key="4">
    <source>
        <dbReference type="ARBA" id="ARBA00022801"/>
    </source>
</evidence>
<evidence type="ECO:0000256" key="1">
    <source>
        <dbReference type="ARBA" id="ARBA00001947"/>
    </source>
</evidence>
<evidence type="ECO:0000256" key="7">
    <source>
        <dbReference type="PROSITE-ProRule" id="PRU01379"/>
    </source>
</evidence>
<dbReference type="InterPro" id="IPR000834">
    <property type="entry name" value="Peptidase_M14"/>
</dbReference>
<dbReference type="Gene3D" id="3.40.630.10">
    <property type="entry name" value="Zn peptidases"/>
    <property type="match status" value="1"/>
</dbReference>
<dbReference type="SMART" id="SM00631">
    <property type="entry name" value="Zn_pept"/>
    <property type="match status" value="1"/>
</dbReference>
<name>A0A109RNG1_9FLAO</name>
<keyword evidence="9" id="KW-0121">Carboxypeptidase</keyword>
<comment type="caution">
    <text evidence="7">Lacks conserved residue(s) required for the propagation of feature annotation.</text>
</comment>
<dbReference type="Proteomes" id="UP000059672">
    <property type="component" value="Chromosome"/>
</dbReference>
<dbReference type="EMBL" id="CP013355">
    <property type="protein sequence ID" value="AMC10822.1"/>
    <property type="molecule type" value="Genomic_DNA"/>
</dbReference>
<comment type="similarity">
    <text evidence="2 7">Belongs to the peptidase M14 family.</text>
</comment>
<evidence type="ECO:0000256" key="6">
    <source>
        <dbReference type="ARBA" id="ARBA00023049"/>
    </source>
</evidence>
<proteinExistence type="inferred from homology"/>
<sequence>MGKLKQLSIIVFLLIQSFANSQNYYFKEYQPFNKNIPTPEEFLGYQIGDYHTRHDLIVAYLEKLASLSNRVSIEVYGKTTENRKLLVLTITSLKNHKNLASLKEKHLQVVSEKTNVTDYNNLPIFINLAYNVHGNEPSSSEAALLAAYTLVASENPKIKEYLDKTIIFLDPTINPDGRDRYTNWVNRYKGNPLIADKFDIEHNEVWPKGRTNHYLFDLNRDLLLAVQPESNARLKWFHQWYPNVVTDFHEMSTTSTYFFEPKPLSASLNPVTPNENYTSLTLTFAKQFSADLDKIGSLYFTKERYDATYPGYGSTYGDLQGSLALLFEQAASRGLVQETTTGNLSFAFTIRNQYVSTFATIKAAIKNKKLLYTYQNNFFKKAIEQASKSKVKGYIFGDNYDKNRNKAFVDLLLKHQIKVYPITKNKTVNNKVYKKGNAFIVPTKQKEYLMIRTMFETYKKYRDSVFYDASSWSVANFYNMKYGTLLKNPILKNEITLASNNITTHNFALSNYAYLISWDDYYSPAILYKLQQKGVIVKTAMQPITTIANGTKKYFDRGSLLIPVSIQNMTKDTLFSILNTVSKQHSIQIYTVNTGYSLKGIDIGSTNFVTLKQPKVMMIVEGGTSSYEVGEVWHLFEQRMQMPIVKVPERIFNRTDLQRYNVIILVSGNYEQLSKKIKDKLKQWVAQGNTLITTRAASSWVIKNEIVAESLLKTVKDSTKIRIDYANSRGVIGKQNIGGAIFKINLDLTHPIAYGYHDKEMPIYKNNKVFLNPSKSRFSTVAKYTQNPHIDGYVTPYNINNYIKKSAAIIVSEIGNGRVVLFADNPNFRGAWYGTNKLFMNAVFFGNLIKVPY</sequence>
<evidence type="ECO:0000313" key="9">
    <source>
        <dbReference type="EMBL" id="AMC10822.1"/>
    </source>
</evidence>
<comment type="cofactor">
    <cofactor evidence="1">
        <name>Zn(2+)</name>
        <dbReference type="ChEBI" id="CHEBI:29105"/>
    </cofactor>
</comment>
<dbReference type="PATRIC" id="fig|1622118.3.peg.1247"/>
<evidence type="ECO:0000256" key="3">
    <source>
        <dbReference type="ARBA" id="ARBA00022670"/>
    </source>
</evidence>
<dbReference type="SUPFAM" id="SSF52317">
    <property type="entry name" value="Class I glutamine amidotransferase-like"/>
    <property type="match status" value="1"/>
</dbReference>
<dbReference type="GO" id="GO:0004181">
    <property type="term" value="F:metallocarboxypeptidase activity"/>
    <property type="evidence" value="ECO:0007669"/>
    <property type="project" value="InterPro"/>
</dbReference>
<evidence type="ECO:0000259" key="8">
    <source>
        <dbReference type="PROSITE" id="PS52035"/>
    </source>
</evidence>
<keyword evidence="4" id="KW-0378">Hydrolase</keyword>
<dbReference type="OrthoDB" id="9758209at2"/>
<feature type="domain" description="Peptidase M14" evidence="8">
    <location>
        <begin position="49"/>
        <end position="372"/>
    </location>
</feature>
<dbReference type="RefSeq" id="WP_068207326.1">
    <property type="nucleotide sequence ID" value="NZ_CP013355.1"/>
</dbReference>
<reference evidence="9 10" key="2">
    <citation type="journal article" date="2016" name="Int. J. Syst. Evol. Microbiol.">
        <title>Lutibacter profundi sp. nov., isolated from a deep-sea hydrothermal system on the Arctic Mid-Ocean Ridge and emended description of the genus Lutibacter.</title>
        <authorList>
            <person name="Le Moine Bauer S."/>
            <person name="Roalkvam I."/>
            <person name="Steen I.H."/>
            <person name="Dahle H."/>
        </authorList>
    </citation>
    <scope>NUCLEOTIDE SEQUENCE [LARGE SCALE GENOMIC DNA]</scope>
    <source>
        <strain evidence="9 10">LP1</strain>
    </source>
</reference>
<gene>
    <name evidence="9" type="ORF">Lupro_06005</name>
</gene>
<dbReference type="PANTHER" id="PTHR11705">
    <property type="entry name" value="PROTEASE FAMILY M14 CARBOXYPEPTIDASE A,B"/>
    <property type="match status" value="1"/>
</dbReference>
<dbReference type="Gene3D" id="3.40.50.880">
    <property type="match status" value="1"/>
</dbReference>
<accession>A0A109RNG1</accession>
<dbReference type="GO" id="GO:0006508">
    <property type="term" value="P:proteolysis"/>
    <property type="evidence" value="ECO:0007669"/>
    <property type="project" value="UniProtKB-KW"/>
</dbReference>